<evidence type="ECO:0000256" key="6">
    <source>
        <dbReference type="ARBA" id="ARBA00023136"/>
    </source>
</evidence>
<keyword evidence="9" id="KW-1185">Reference proteome</keyword>
<feature type="transmembrane region" description="Helical" evidence="7">
    <location>
        <begin position="106"/>
        <end position="126"/>
    </location>
</feature>
<comment type="similarity">
    <text evidence="2">Belongs to the DoxX family.</text>
</comment>
<feature type="transmembrane region" description="Helical" evidence="7">
    <location>
        <begin position="46"/>
        <end position="67"/>
    </location>
</feature>
<keyword evidence="3" id="KW-1003">Cell membrane</keyword>
<evidence type="ECO:0000256" key="7">
    <source>
        <dbReference type="SAM" id="Phobius"/>
    </source>
</evidence>
<evidence type="ECO:0000313" key="8">
    <source>
        <dbReference type="EMBL" id="MTG98772.1"/>
    </source>
</evidence>
<dbReference type="Proteomes" id="UP000438760">
    <property type="component" value="Unassembled WGS sequence"/>
</dbReference>
<sequence>MDRNLGVGLLLARISVGLPMLFYGIGKVINGITFIQGMLVDKGLPGFLGYGVYAGEVVAPIMILLGFRTRIAGLVFAINCFTAMMLAQSTQLFTLNDNGGLTVELLLIYLLVSLSLFFTGSGKFALSTSSKWD</sequence>
<dbReference type="AlphaFoldDB" id="A0A6I3LRN8"/>
<evidence type="ECO:0000256" key="1">
    <source>
        <dbReference type="ARBA" id="ARBA00004651"/>
    </source>
</evidence>
<gene>
    <name evidence="8" type="ORF">GJV76_11630</name>
</gene>
<dbReference type="InterPro" id="IPR032808">
    <property type="entry name" value="DoxX"/>
</dbReference>
<organism evidence="8 9">
    <name type="scientific">Myroides albus</name>
    <dbReference type="NCBI Taxonomy" id="2562892"/>
    <lineage>
        <taxon>Bacteria</taxon>
        <taxon>Pseudomonadati</taxon>
        <taxon>Bacteroidota</taxon>
        <taxon>Flavobacteriia</taxon>
        <taxon>Flavobacteriales</taxon>
        <taxon>Flavobacteriaceae</taxon>
        <taxon>Myroides</taxon>
    </lineage>
</organism>
<evidence type="ECO:0000313" key="9">
    <source>
        <dbReference type="Proteomes" id="UP000438760"/>
    </source>
</evidence>
<proteinExistence type="inferred from homology"/>
<protein>
    <submittedName>
        <fullName evidence="8">DoxX family membrane protein</fullName>
    </submittedName>
</protein>
<name>A0A6I3LRN8_9FLAO</name>
<dbReference type="PANTHER" id="PTHR33452:SF1">
    <property type="entry name" value="INNER MEMBRANE PROTEIN YPHA-RELATED"/>
    <property type="match status" value="1"/>
</dbReference>
<keyword evidence="6 7" id="KW-0472">Membrane</keyword>
<dbReference type="EMBL" id="WMJX01000028">
    <property type="protein sequence ID" value="MTG98772.1"/>
    <property type="molecule type" value="Genomic_DNA"/>
</dbReference>
<evidence type="ECO:0000256" key="3">
    <source>
        <dbReference type="ARBA" id="ARBA00022475"/>
    </source>
</evidence>
<evidence type="ECO:0000256" key="4">
    <source>
        <dbReference type="ARBA" id="ARBA00022692"/>
    </source>
</evidence>
<feature type="transmembrane region" description="Helical" evidence="7">
    <location>
        <begin position="7"/>
        <end position="26"/>
    </location>
</feature>
<evidence type="ECO:0000256" key="2">
    <source>
        <dbReference type="ARBA" id="ARBA00006679"/>
    </source>
</evidence>
<comment type="subcellular location">
    <subcellularLocation>
        <location evidence="1">Cell membrane</location>
        <topology evidence="1">Multi-pass membrane protein</topology>
    </subcellularLocation>
</comment>
<dbReference type="GO" id="GO:0005886">
    <property type="term" value="C:plasma membrane"/>
    <property type="evidence" value="ECO:0007669"/>
    <property type="project" value="UniProtKB-SubCell"/>
</dbReference>
<keyword evidence="4 7" id="KW-0812">Transmembrane</keyword>
<dbReference type="Pfam" id="PF07681">
    <property type="entry name" value="DoxX"/>
    <property type="match status" value="1"/>
</dbReference>
<reference evidence="8 9" key="1">
    <citation type="submission" date="2019-11" db="EMBL/GenBank/DDBJ databases">
        <title>Genome of Strain BIT-d1.</title>
        <authorList>
            <person name="Yang Y."/>
        </authorList>
    </citation>
    <scope>NUCLEOTIDE SEQUENCE [LARGE SCALE GENOMIC DNA]</scope>
    <source>
        <strain evidence="8 9">BIT-d1</strain>
    </source>
</reference>
<dbReference type="PANTHER" id="PTHR33452">
    <property type="entry name" value="OXIDOREDUCTASE CATD-RELATED"/>
    <property type="match status" value="1"/>
</dbReference>
<accession>A0A6I3LRN8</accession>
<feature type="transmembrane region" description="Helical" evidence="7">
    <location>
        <begin position="74"/>
        <end position="94"/>
    </location>
</feature>
<evidence type="ECO:0000256" key="5">
    <source>
        <dbReference type="ARBA" id="ARBA00022989"/>
    </source>
</evidence>
<keyword evidence="5 7" id="KW-1133">Transmembrane helix</keyword>
<comment type="caution">
    <text evidence="8">The sequence shown here is derived from an EMBL/GenBank/DDBJ whole genome shotgun (WGS) entry which is preliminary data.</text>
</comment>
<dbReference type="InterPro" id="IPR051907">
    <property type="entry name" value="DoxX-like_oxidoreductase"/>
</dbReference>